<keyword evidence="11 14" id="KW-1133">Transmembrane helix</keyword>
<sequence>MVGTMVGRAIAGKRASGMKLTLRDYLLDQARLILFWLVGICLLLALFCLYITSRHVNYSLAILLYGAGLGLFPLVLHLGIDYWQRRPFYLAVNARLDGERVLEEALTLDDARTREQRALQDLLHAYYYSYEKELRGLEEQRKFTELFVNRFAHQMKTPLTVIQLLEGELQGEGQPGIAASLQEERNRLDQSINMMLQTARLHEFSLDSRMETVELLALLRGIINEHKTEWIRYRLFPKIECDREEVFVRTDLKWFGFLCDQIVRNALQYGSKTAEGQRVPGSFWLRVRDGEDAVEVQFQDFGIGIPAEDVRYVFQPFYTGRNGRTHSRATGMGLYLVKTAAQRLGHTVELHSVEGEGTTVTLRLAKSGYYEVARNMTTL</sequence>
<dbReference type="InterPro" id="IPR005467">
    <property type="entry name" value="His_kinase_dom"/>
</dbReference>
<dbReference type="CDD" id="cd00082">
    <property type="entry name" value="HisKA"/>
    <property type="match status" value="1"/>
</dbReference>
<dbReference type="SUPFAM" id="SSF55874">
    <property type="entry name" value="ATPase domain of HSP90 chaperone/DNA topoisomerase II/histidine kinase"/>
    <property type="match status" value="1"/>
</dbReference>
<dbReference type="SUPFAM" id="SSF47384">
    <property type="entry name" value="Homodimeric domain of signal transducing histidine kinase"/>
    <property type="match status" value="1"/>
</dbReference>
<dbReference type="Proteomes" id="UP000027931">
    <property type="component" value="Unassembled WGS sequence"/>
</dbReference>
<feature type="transmembrane region" description="Helical" evidence="14">
    <location>
        <begin position="32"/>
        <end position="52"/>
    </location>
</feature>
<dbReference type="GO" id="GO:0004721">
    <property type="term" value="F:phosphoprotein phosphatase activity"/>
    <property type="evidence" value="ECO:0007669"/>
    <property type="project" value="TreeGrafter"/>
</dbReference>
<dbReference type="GO" id="GO:0005524">
    <property type="term" value="F:ATP binding"/>
    <property type="evidence" value="ECO:0007669"/>
    <property type="project" value="UniProtKB-KW"/>
</dbReference>
<keyword evidence="5" id="KW-0597">Phosphoprotein</keyword>
<organism evidence="16 17">
    <name type="scientific">Tumebacillus flagellatus</name>
    <dbReference type="NCBI Taxonomy" id="1157490"/>
    <lineage>
        <taxon>Bacteria</taxon>
        <taxon>Bacillati</taxon>
        <taxon>Bacillota</taxon>
        <taxon>Bacilli</taxon>
        <taxon>Bacillales</taxon>
        <taxon>Alicyclobacillaceae</taxon>
        <taxon>Tumebacillus</taxon>
    </lineage>
</organism>
<evidence type="ECO:0000256" key="14">
    <source>
        <dbReference type="SAM" id="Phobius"/>
    </source>
</evidence>
<dbReference type="STRING" id="1157490.EL26_14555"/>
<proteinExistence type="predicted"/>
<feature type="domain" description="Histidine kinase" evidence="15">
    <location>
        <begin position="150"/>
        <end position="368"/>
    </location>
</feature>
<evidence type="ECO:0000256" key="1">
    <source>
        <dbReference type="ARBA" id="ARBA00000085"/>
    </source>
</evidence>
<evidence type="ECO:0000313" key="16">
    <source>
        <dbReference type="EMBL" id="KEO82603.1"/>
    </source>
</evidence>
<evidence type="ECO:0000313" key="17">
    <source>
        <dbReference type="Proteomes" id="UP000027931"/>
    </source>
</evidence>
<evidence type="ECO:0000256" key="13">
    <source>
        <dbReference type="ARBA" id="ARBA00023136"/>
    </source>
</evidence>
<protein>
    <recommendedName>
        <fullName evidence="3">histidine kinase</fullName>
        <ecNumber evidence="3">2.7.13.3</ecNumber>
    </recommendedName>
</protein>
<name>A0A074LS47_9BACL</name>
<comment type="catalytic activity">
    <reaction evidence="1">
        <text>ATP + protein L-histidine = ADP + protein N-phospho-L-histidine.</text>
        <dbReference type="EC" id="2.7.13.3"/>
    </reaction>
</comment>
<dbReference type="InterPro" id="IPR004358">
    <property type="entry name" value="Sig_transdc_His_kin-like_C"/>
</dbReference>
<dbReference type="InterPro" id="IPR003594">
    <property type="entry name" value="HATPase_dom"/>
</dbReference>
<keyword evidence="9" id="KW-0418">Kinase</keyword>
<dbReference type="PANTHER" id="PTHR45453">
    <property type="entry name" value="PHOSPHATE REGULON SENSOR PROTEIN PHOR"/>
    <property type="match status" value="1"/>
</dbReference>
<keyword evidence="13 14" id="KW-0472">Membrane</keyword>
<dbReference type="PROSITE" id="PS50109">
    <property type="entry name" value="HIS_KIN"/>
    <property type="match status" value="1"/>
</dbReference>
<evidence type="ECO:0000259" key="15">
    <source>
        <dbReference type="PROSITE" id="PS50109"/>
    </source>
</evidence>
<feature type="transmembrane region" description="Helical" evidence="14">
    <location>
        <begin position="58"/>
        <end position="80"/>
    </location>
</feature>
<evidence type="ECO:0000256" key="2">
    <source>
        <dbReference type="ARBA" id="ARBA00004651"/>
    </source>
</evidence>
<evidence type="ECO:0000256" key="11">
    <source>
        <dbReference type="ARBA" id="ARBA00022989"/>
    </source>
</evidence>
<dbReference type="InterPro" id="IPR036097">
    <property type="entry name" value="HisK_dim/P_sf"/>
</dbReference>
<dbReference type="Gene3D" id="3.30.565.10">
    <property type="entry name" value="Histidine kinase-like ATPase, C-terminal domain"/>
    <property type="match status" value="1"/>
</dbReference>
<evidence type="ECO:0000256" key="10">
    <source>
        <dbReference type="ARBA" id="ARBA00022840"/>
    </source>
</evidence>
<keyword evidence="17" id="KW-1185">Reference proteome</keyword>
<comment type="subcellular location">
    <subcellularLocation>
        <location evidence="2">Cell membrane</location>
        <topology evidence="2">Multi-pass membrane protein</topology>
    </subcellularLocation>
</comment>
<dbReference type="SMART" id="SM00387">
    <property type="entry name" value="HATPase_c"/>
    <property type="match status" value="1"/>
</dbReference>
<keyword evidence="4" id="KW-1003">Cell membrane</keyword>
<dbReference type="EC" id="2.7.13.3" evidence="3"/>
<dbReference type="AlphaFoldDB" id="A0A074LS47"/>
<keyword evidence="7 14" id="KW-0812">Transmembrane</keyword>
<keyword evidence="12" id="KW-0902">Two-component regulatory system</keyword>
<evidence type="ECO:0000256" key="3">
    <source>
        <dbReference type="ARBA" id="ARBA00012438"/>
    </source>
</evidence>
<keyword evidence="10" id="KW-0067">ATP-binding</keyword>
<reference evidence="16 17" key="1">
    <citation type="journal article" date="2013" name="Int. J. Syst. Evol. Microbiol.">
        <title>Tumebacillus flagellatus sp. nov., an alpha-amylase/pullulanase-producing bacterium isolated from cassava wastewater.</title>
        <authorList>
            <person name="Wang Q."/>
            <person name="Xie N."/>
            <person name="Qin Y."/>
            <person name="Shen N."/>
            <person name="Zhu J."/>
            <person name="Mi H."/>
            <person name="Huang R."/>
        </authorList>
    </citation>
    <scope>NUCLEOTIDE SEQUENCE [LARGE SCALE GENOMIC DNA]</scope>
    <source>
        <strain evidence="16 17">GST4</strain>
    </source>
</reference>
<dbReference type="GO" id="GO:0005886">
    <property type="term" value="C:plasma membrane"/>
    <property type="evidence" value="ECO:0007669"/>
    <property type="project" value="UniProtKB-SubCell"/>
</dbReference>
<dbReference type="InterPro" id="IPR003661">
    <property type="entry name" value="HisK_dim/P_dom"/>
</dbReference>
<dbReference type="PRINTS" id="PR00344">
    <property type="entry name" value="BCTRLSENSOR"/>
</dbReference>
<evidence type="ECO:0000256" key="7">
    <source>
        <dbReference type="ARBA" id="ARBA00022692"/>
    </source>
</evidence>
<dbReference type="PANTHER" id="PTHR45453:SF2">
    <property type="entry name" value="HISTIDINE KINASE"/>
    <property type="match status" value="1"/>
</dbReference>
<dbReference type="eggNOG" id="COG2205">
    <property type="taxonomic scope" value="Bacteria"/>
</dbReference>
<keyword evidence="8" id="KW-0547">Nucleotide-binding</keyword>
<evidence type="ECO:0000256" key="6">
    <source>
        <dbReference type="ARBA" id="ARBA00022679"/>
    </source>
</evidence>
<dbReference type="GO" id="GO:0000155">
    <property type="term" value="F:phosphorelay sensor kinase activity"/>
    <property type="evidence" value="ECO:0007669"/>
    <property type="project" value="InterPro"/>
</dbReference>
<dbReference type="InterPro" id="IPR050351">
    <property type="entry name" value="BphY/WalK/GraS-like"/>
</dbReference>
<evidence type="ECO:0000256" key="8">
    <source>
        <dbReference type="ARBA" id="ARBA00022741"/>
    </source>
</evidence>
<comment type="caution">
    <text evidence="16">The sequence shown here is derived from an EMBL/GenBank/DDBJ whole genome shotgun (WGS) entry which is preliminary data.</text>
</comment>
<gene>
    <name evidence="16" type="ORF">EL26_14555</name>
</gene>
<dbReference type="EMBL" id="JMIR01000020">
    <property type="protein sequence ID" value="KEO82603.1"/>
    <property type="molecule type" value="Genomic_DNA"/>
</dbReference>
<dbReference type="Pfam" id="PF02518">
    <property type="entry name" value="HATPase_c"/>
    <property type="match status" value="1"/>
</dbReference>
<keyword evidence="6" id="KW-0808">Transferase</keyword>
<evidence type="ECO:0000256" key="4">
    <source>
        <dbReference type="ARBA" id="ARBA00022475"/>
    </source>
</evidence>
<dbReference type="GO" id="GO:0016036">
    <property type="term" value="P:cellular response to phosphate starvation"/>
    <property type="evidence" value="ECO:0007669"/>
    <property type="project" value="TreeGrafter"/>
</dbReference>
<evidence type="ECO:0000256" key="5">
    <source>
        <dbReference type="ARBA" id="ARBA00022553"/>
    </source>
</evidence>
<evidence type="ECO:0000256" key="9">
    <source>
        <dbReference type="ARBA" id="ARBA00022777"/>
    </source>
</evidence>
<dbReference type="InterPro" id="IPR036890">
    <property type="entry name" value="HATPase_C_sf"/>
</dbReference>
<accession>A0A074LS47</accession>
<evidence type="ECO:0000256" key="12">
    <source>
        <dbReference type="ARBA" id="ARBA00023012"/>
    </source>
</evidence>
<dbReference type="Gene3D" id="1.10.287.130">
    <property type="match status" value="1"/>
</dbReference>